<organism evidence="1 2">
    <name type="scientific">[Clostridium] clostridioforme 90A6</name>
    <dbReference type="NCBI Taxonomy" id="999406"/>
    <lineage>
        <taxon>Bacteria</taxon>
        <taxon>Bacillati</taxon>
        <taxon>Bacillota</taxon>
        <taxon>Clostridia</taxon>
        <taxon>Lachnospirales</taxon>
        <taxon>Lachnospiraceae</taxon>
        <taxon>Enterocloster</taxon>
    </lineage>
</organism>
<comment type="caution">
    <text evidence="1">The sequence shown here is derived from an EMBL/GenBank/DDBJ whole genome shotgun (WGS) entry which is preliminary data.</text>
</comment>
<keyword evidence="2" id="KW-1185">Reference proteome</keyword>
<dbReference type="PATRIC" id="fig|999406.3.peg.3630"/>
<reference evidence="1" key="1">
    <citation type="submission" date="2013-01" db="EMBL/GenBank/DDBJ databases">
        <title>The Genome Sequence of Clostridium clostridioforme 90A6.</title>
        <authorList>
            <consortium name="The Broad Institute Genome Sequencing Platform"/>
            <person name="Earl A."/>
            <person name="Ward D."/>
            <person name="Feldgarden M."/>
            <person name="Gevers D."/>
            <person name="Courvalin P."/>
            <person name="Lambert T."/>
            <person name="Walker B."/>
            <person name="Young S.K."/>
            <person name="Zeng Q."/>
            <person name="Gargeya S."/>
            <person name="Fitzgerald M."/>
            <person name="Haas B."/>
            <person name="Abouelleil A."/>
            <person name="Alvarado L."/>
            <person name="Arachchi H.M."/>
            <person name="Berlin A.M."/>
            <person name="Chapman S.B."/>
            <person name="Dewar J."/>
            <person name="Goldberg J."/>
            <person name="Griggs A."/>
            <person name="Gujja S."/>
            <person name="Hansen M."/>
            <person name="Howarth C."/>
            <person name="Imamovic A."/>
            <person name="Larimer J."/>
            <person name="McCowan C."/>
            <person name="Murphy C."/>
            <person name="Neiman D."/>
            <person name="Pearson M."/>
            <person name="Priest M."/>
            <person name="Roberts A."/>
            <person name="Saif S."/>
            <person name="Shea T."/>
            <person name="Sisk P."/>
            <person name="Sykes S."/>
            <person name="Wortman J."/>
            <person name="Nusbaum C."/>
            <person name="Birren B."/>
        </authorList>
    </citation>
    <scope>NUCLEOTIDE SEQUENCE [LARGE SCALE GENOMIC DNA]</scope>
    <source>
        <strain evidence="1">90A6</strain>
    </source>
</reference>
<evidence type="ECO:0000313" key="2">
    <source>
        <dbReference type="Proteomes" id="UP000013180"/>
    </source>
</evidence>
<protein>
    <submittedName>
        <fullName evidence="1">Uncharacterized protein</fullName>
    </submittedName>
</protein>
<proteinExistence type="predicted"/>
<dbReference type="Pfam" id="PF12962">
    <property type="entry name" value="DUF3851"/>
    <property type="match status" value="1"/>
</dbReference>
<dbReference type="EMBL" id="AGYL01000032">
    <property type="protein sequence ID" value="ENZ61792.1"/>
    <property type="molecule type" value="Genomic_DNA"/>
</dbReference>
<sequence>MNQNICELDTMMFFDAALESQRAQLLTVMADAISECRTAADQSAGLNEDGEAGLLRLTEIWCAMQGTPGVIIFEGSQVQLLANVVAQIYAHLIQHPFHDPVGLALYVELHYMTAALMLGEWFD</sequence>
<dbReference type="HOGENOM" id="CLU_1977664_0_0_9"/>
<evidence type="ECO:0000313" key="1">
    <source>
        <dbReference type="EMBL" id="ENZ61792.1"/>
    </source>
</evidence>
<dbReference type="Proteomes" id="UP000013180">
    <property type="component" value="Unassembled WGS sequence"/>
</dbReference>
<dbReference type="AlphaFoldDB" id="R0CYF9"/>
<name>R0CYF9_9FIRM</name>
<dbReference type="InterPro" id="IPR024216">
    <property type="entry name" value="DUF3851"/>
</dbReference>
<gene>
    <name evidence="1" type="ORF">HMPREF1083_03374</name>
</gene>
<dbReference type="RefSeq" id="WP_002587411.1">
    <property type="nucleotide sequence ID" value="NZ_KB851039.1"/>
</dbReference>
<accession>R0CYF9</accession>